<dbReference type="Proteomes" id="UP000053105">
    <property type="component" value="Unassembled WGS sequence"/>
</dbReference>
<reference evidence="1 2" key="1">
    <citation type="submission" date="2015-07" db="EMBL/GenBank/DDBJ databases">
        <title>The genome of Melipona quadrifasciata.</title>
        <authorList>
            <person name="Pan H."/>
            <person name="Kapheim K."/>
        </authorList>
    </citation>
    <scope>NUCLEOTIDE SEQUENCE [LARGE SCALE GENOMIC DNA]</scope>
    <source>
        <strain evidence="1">0111107301</strain>
        <tissue evidence="1">Whole body</tissue>
    </source>
</reference>
<keyword evidence="2" id="KW-1185">Reference proteome</keyword>
<protein>
    <submittedName>
        <fullName evidence="1">Uncharacterized protein</fullName>
    </submittedName>
</protein>
<organism evidence="1 2">
    <name type="scientific">Melipona quadrifasciata</name>
    <dbReference type="NCBI Taxonomy" id="166423"/>
    <lineage>
        <taxon>Eukaryota</taxon>
        <taxon>Metazoa</taxon>
        <taxon>Ecdysozoa</taxon>
        <taxon>Arthropoda</taxon>
        <taxon>Hexapoda</taxon>
        <taxon>Insecta</taxon>
        <taxon>Pterygota</taxon>
        <taxon>Neoptera</taxon>
        <taxon>Endopterygota</taxon>
        <taxon>Hymenoptera</taxon>
        <taxon>Apocrita</taxon>
        <taxon>Aculeata</taxon>
        <taxon>Apoidea</taxon>
        <taxon>Anthophila</taxon>
        <taxon>Apidae</taxon>
        <taxon>Melipona</taxon>
    </lineage>
</organism>
<accession>A0A0M9A0K8</accession>
<sequence length="397" mass="45693">MEKPGNSFINCCQVEYKLEARWTFIAISRIGLTLTGDICKVVDLIFSDDWFHVVRTYVTIPRRDDPKPTSNRPLRSFCLLAILDDDSGLGIPAYRGSFRWWWKEESHATGETLVTRGWIIKRRRDVPILGRYVNEPIVRVLERATSINLHQYSQSKSIQFYIKKVISANGTTELEGMSFDQNSRKCIIHEVVENSLPLRSTIVRAGSHHKRRVTHGSLSIQQFVTEMLIRWSYGQGRSKRIDNQGSFDLALGGMSSVERMSGEKTVGNGVDERETGLAGKCILIFKSSEFSGQPIRTYTSSNECTLFAYLLRSLLQKNGMIRTTLININGHRSKWRQTQRRWKVEGVRVDQFRVENDFLSLKRRCTLESSPETGLTRLREYAFRLFNLCLCIGIDEY</sequence>
<dbReference type="EMBL" id="KQ435794">
    <property type="protein sequence ID" value="KOX73906.1"/>
    <property type="molecule type" value="Genomic_DNA"/>
</dbReference>
<name>A0A0M9A0K8_9HYME</name>
<evidence type="ECO:0000313" key="2">
    <source>
        <dbReference type="Proteomes" id="UP000053105"/>
    </source>
</evidence>
<gene>
    <name evidence="1" type="ORF">WN51_13984</name>
</gene>
<proteinExistence type="predicted"/>
<evidence type="ECO:0000313" key="1">
    <source>
        <dbReference type="EMBL" id="KOX73906.1"/>
    </source>
</evidence>
<dbReference type="AlphaFoldDB" id="A0A0M9A0K8"/>